<proteinExistence type="predicted"/>
<feature type="domain" description="Response regulatory" evidence="7">
    <location>
        <begin position="3"/>
        <end position="119"/>
    </location>
</feature>
<sequence length="213" mass="24035">MVRILLVDDHKIFTEGVASLLSTEADFQVVGECKTAKQVKTFLQSNSIDVVLLDINLGEDSGLDVCKFISDNHPKVKVLAMSMYNDESFITKMIKNGSSGYILKNTGGEELQKAIRTVYEGNTYQSEEVMNIIMRGLTRQKQQEKSLYQIRFTRREREILDLIGKGLTTKEIATALFISDKTVETHRSNLLAKFEVKNVAGLIKLAIEYGYLK</sequence>
<keyword evidence="9" id="KW-1185">Reference proteome</keyword>
<dbReference type="PROSITE" id="PS00622">
    <property type="entry name" value="HTH_LUXR_1"/>
    <property type="match status" value="1"/>
</dbReference>
<dbReference type="SUPFAM" id="SSF52172">
    <property type="entry name" value="CheY-like"/>
    <property type="match status" value="1"/>
</dbReference>
<reference evidence="8 9" key="1">
    <citation type="submission" date="2023-12" db="EMBL/GenBank/DDBJ databases">
        <title>Novel species of the genus Arcicella isolated from rivers.</title>
        <authorList>
            <person name="Lu H."/>
        </authorList>
    </citation>
    <scope>NUCLEOTIDE SEQUENCE [LARGE SCALE GENOMIC DNA]</scope>
    <source>
        <strain evidence="8 9">LMG 21963</strain>
    </source>
</reference>
<dbReference type="PRINTS" id="PR00038">
    <property type="entry name" value="HTHLUXR"/>
</dbReference>
<evidence type="ECO:0000313" key="9">
    <source>
        <dbReference type="Proteomes" id="UP001304671"/>
    </source>
</evidence>
<keyword evidence="3" id="KW-0238">DNA-binding</keyword>
<organism evidence="8 9">
    <name type="scientific">Arcicella aquatica</name>
    <dbReference type="NCBI Taxonomy" id="217141"/>
    <lineage>
        <taxon>Bacteria</taxon>
        <taxon>Pseudomonadati</taxon>
        <taxon>Bacteroidota</taxon>
        <taxon>Cytophagia</taxon>
        <taxon>Cytophagales</taxon>
        <taxon>Flectobacillaceae</taxon>
        <taxon>Arcicella</taxon>
    </lineage>
</organism>
<dbReference type="Proteomes" id="UP001304671">
    <property type="component" value="Unassembled WGS sequence"/>
</dbReference>
<evidence type="ECO:0000313" key="8">
    <source>
        <dbReference type="EMBL" id="MEA5259669.1"/>
    </source>
</evidence>
<dbReference type="EMBL" id="JAYFUL010000034">
    <property type="protein sequence ID" value="MEA5259669.1"/>
    <property type="molecule type" value="Genomic_DNA"/>
</dbReference>
<feature type="domain" description="HTH luxR-type" evidence="6">
    <location>
        <begin position="145"/>
        <end position="210"/>
    </location>
</feature>
<evidence type="ECO:0000256" key="1">
    <source>
        <dbReference type="ARBA" id="ARBA00022553"/>
    </source>
</evidence>
<dbReference type="InterPro" id="IPR011006">
    <property type="entry name" value="CheY-like_superfamily"/>
</dbReference>
<keyword evidence="2" id="KW-0805">Transcription regulation</keyword>
<dbReference type="SMART" id="SM00421">
    <property type="entry name" value="HTH_LUXR"/>
    <property type="match status" value="1"/>
</dbReference>
<dbReference type="RefSeq" id="WP_309915855.1">
    <property type="nucleotide sequence ID" value="NZ_JAYFUL010000034.1"/>
</dbReference>
<dbReference type="PROSITE" id="PS50110">
    <property type="entry name" value="RESPONSE_REGULATORY"/>
    <property type="match status" value="1"/>
</dbReference>
<dbReference type="PROSITE" id="PS50043">
    <property type="entry name" value="HTH_LUXR_2"/>
    <property type="match status" value="1"/>
</dbReference>
<dbReference type="Pfam" id="PF00196">
    <property type="entry name" value="GerE"/>
    <property type="match status" value="1"/>
</dbReference>
<accession>A0ABU5QSM2</accession>
<name>A0ABU5QSM2_9BACT</name>
<evidence type="ECO:0000259" key="6">
    <source>
        <dbReference type="PROSITE" id="PS50043"/>
    </source>
</evidence>
<protein>
    <submittedName>
        <fullName evidence="8">Response regulator transcription factor</fullName>
    </submittedName>
</protein>
<evidence type="ECO:0000256" key="5">
    <source>
        <dbReference type="PROSITE-ProRule" id="PRU00169"/>
    </source>
</evidence>
<gene>
    <name evidence="8" type="ORF">VB264_17870</name>
</gene>
<keyword evidence="1 5" id="KW-0597">Phosphoprotein</keyword>
<dbReference type="InterPro" id="IPR000792">
    <property type="entry name" value="Tscrpt_reg_LuxR_C"/>
</dbReference>
<evidence type="ECO:0000256" key="2">
    <source>
        <dbReference type="ARBA" id="ARBA00023015"/>
    </source>
</evidence>
<keyword evidence="4" id="KW-0804">Transcription</keyword>
<dbReference type="SMART" id="SM00448">
    <property type="entry name" value="REC"/>
    <property type="match status" value="1"/>
</dbReference>
<evidence type="ECO:0000256" key="4">
    <source>
        <dbReference type="ARBA" id="ARBA00023163"/>
    </source>
</evidence>
<dbReference type="CDD" id="cd17535">
    <property type="entry name" value="REC_NarL-like"/>
    <property type="match status" value="1"/>
</dbReference>
<dbReference type="CDD" id="cd06170">
    <property type="entry name" value="LuxR_C_like"/>
    <property type="match status" value="1"/>
</dbReference>
<comment type="caution">
    <text evidence="8">The sequence shown here is derived from an EMBL/GenBank/DDBJ whole genome shotgun (WGS) entry which is preliminary data.</text>
</comment>
<dbReference type="SUPFAM" id="SSF46894">
    <property type="entry name" value="C-terminal effector domain of the bipartite response regulators"/>
    <property type="match status" value="1"/>
</dbReference>
<dbReference type="PANTHER" id="PTHR43214">
    <property type="entry name" value="TWO-COMPONENT RESPONSE REGULATOR"/>
    <property type="match status" value="1"/>
</dbReference>
<evidence type="ECO:0000256" key="3">
    <source>
        <dbReference type="ARBA" id="ARBA00023125"/>
    </source>
</evidence>
<dbReference type="Gene3D" id="3.40.50.2300">
    <property type="match status" value="1"/>
</dbReference>
<dbReference type="InterPro" id="IPR016032">
    <property type="entry name" value="Sig_transdc_resp-reg_C-effctor"/>
</dbReference>
<dbReference type="InterPro" id="IPR058245">
    <property type="entry name" value="NreC/VraR/RcsB-like_REC"/>
</dbReference>
<dbReference type="InterPro" id="IPR039420">
    <property type="entry name" value="WalR-like"/>
</dbReference>
<dbReference type="InterPro" id="IPR001789">
    <property type="entry name" value="Sig_transdc_resp-reg_receiver"/>
</dbReference>
<dbReference type="Pfam" id="PF00072">
    <property type="entry name" value="Response_reg"/>
    <property type="match status" value="1"/>
</dbReference>
<feature type="modified residue" description="4-aspartylphosphate" evidence="5">
    <location>
        <position position="54"/>
    </location>
</feature>
<evidence type="ECO:0000259" key="7">
    <source>
        <dbReference type="PROSITE" id="PS50110"/>
    </source>
</evidence>
<dbReference type="PANTHER" id="PTHR43214:SF41">
    <property type="entry name" value="NITRATE_NITRITE RESPONSE REGULATOR PROTEIN NARP"/>
    <property type="match status" value="1"/>
</dbReference>